<evidence type="ECO:0000256" key="3">
    <source>
        <dbReference type="ARBA" id="ARBA00004496"/>
    </source>
</evidence>
<dbReference type="SUPFAM" id="SSF54593">
    <property type="entry name" value="Glyoxalase/Bleomycin resistance protein/Dihydroxybiphenyl dioxygenase"/>
    <property type="match status" value="1"/>
</dbReference>
<keyword evidence="25" id="KW-1185">Reference proteome</keyword>
<dbReference type="AlphaFoldDB" id="C5L689"/>
<evidence type="ECO:0000256" key="9">
    <source>
        <dbReference type="ARBA" id="ARBA00022723"/>
    </source>
</evidence>
<dbReference type="InterPro" id="IPR037523">
    <property type="entry name" value="VOC_core"/>
</dbReference>
<feature type="domain" description="VOC" evidence="23">
    <location>
        <begin position="82"/>
        <end position="212"/>
    </location>
</feature>
<evidence type="ECO:0000256" key="6">
    <source>
        <dbReference type="ARBA" id="ARBA00011738"/>
    </source>
</evidence>
<evidence type="ECO:0000256" key="8">
    <source>
        <dbReference type="ARBA" id="ARBA00022490"/>
    </source>
</evidence>
<evidence type="ECO:0000256" key="12">
    <source>
        <dbReference type="ARBA" id="ARBA00022878"/>
    </source>
</evidence>
<dbReference type="GO" id="GO:0006572">
    <property type="term" value="P:L-tyrosine catabolic process"/>
    <property type="evidence" value="ECO:0007669"/>
    <property type="project" value="UniProtKB-KW"/>
</dbReference>
<dbReference type="Gene3D" id="3.10.180.10">
    <property type="entry name" value="2,3-Dihydroxybiphenyl 1,2-Dioxygenase, domain 1"/>
    <property type="match status" value="2"/>
</dbReference>
<sequence>MLATITLRKVTPLSVQGTLRAAATASMMNLTKRWIGSFSEGTKDSGQATIKTTIVAGTGDPYMANPGARIFPEATNVTGVTGTAFLEFWVGNAKQSAIYYMQCLGFQPVAYSGMETGRMDKASYLLRQGNINVMLSSPLQKDGVMNDFLNIHGDGIRNIALECPDAKKAHDLAVSKGAKSFHEVKTYKDDNGEVKISGIHTYGDVKHLFVERGGYKGKCLMPGFVEWHAGYDVEDVGLKYVDHMVANVGWNEMDVWAKFYREVFGMDQLISFDDKDISTEYTALKSKVMTVDTGLVKYPINEPAKGKKKSQIEEYLEYNNGPGVQHLALATEDIIHTVSAMRARGTSFLRVPDTYYENLEDRVGPIEEDVAVLKDLGILVDRDDKGYLLQIFTRPLTDRPTFFIEIIQRRGGFSFGKGNFKALFVSIEEEQRRRGTLVDSP</sequence>
<dbReference type="GO" id="GO:0046872">
    <property type="term" value="F:metal ion binding"/>
    <property type="evidence" value="ECO:0007669"/>
    <property type="project" value="UniProtKB-KW"/>
</dbReference>
<dbReference type="CDD" id="cd08342">
    <property type="entry name" value="HPPD_N_like"/>
    <property type="match status" value="1"/>
</dbReference>
<accession>C5L689</accession>
<keyword evidence="24" id="KW-0670">Pyruvate</keyword>
<comment type="catalytic activity">
    <reaction evidence="20">
        <text>3-(4-hydroxyphenyl)pyruvate + O2 = homogentisate + CO2</text>
        <dbReference type="Rhea" id="RHEA:16189"/>
        <dbReference type="ChEBI" id="CHEBI:15379"/>
        <dbReference type="ChEBI" id="CHEBI:16169"/>
        <dbReference type="ChEBI" id="CHEBI:16526"/>
        <dbReference type="ChEBI" id="CHEBI:36242"/>
        <dbReference type="EC" id="1.13.11.27"/>
    </reaction>
    <physiologicalReaction direction="left-to-right" evidence="20">
        <dbReference type="Rhea" id="RHEA:16190"/>
    </physiologicalReaction>
</comment>
<comment type="similarity">
    <text evidence="5 21">Belongs to the 4HPPD family.</text>
</comment>
<dbReference type="FunFam" id="3.10.180.10:FF:000022">
    <property type="entry name" value="4-hydroxyphenylpyruvate dioxygenase"/>
    <property type="match status" value="1"/>
</dbReference>
<comment type="function">
    <text evidence="19">Catalyzes the conversion of 4-hydroxyphenylpyruvic acid to homogentisic acid, one of the steps in tyrosine catabolism.</text>
</comment>
<evidence type="ECO:0000256" key="14">
    <source>
        <dbReference type="ARBA" id="ARBA00023002"/>
    </source>
</evidence>
<evidence type="ECO:0000256" key="11">
    <source>
        <dbReference type="ARBA" id="ARBA00022824"/>
    </source>
</evidence>
<feature type="binding site" evidence="22">
    <location>
        <position position="243"/>
    </location>
    <ligand>
        <name>Fe cation</name>
        <dbReference type="ChEBI" id="CHEBI:24875"/>
    </ligand>
</feature>
<dbReference type="GO" id="GO:0000139">
    <property type="term" value="C:Golgi membrane"/>
    <property type="evidence" value="ECO:0007669"/>
    <property type="project" value="UniProtKB-SubCell"/>
</dbReference>
<keyword evidence="18" id="KW-0585">Phenylalanine catabolism</keyword>
<dbReference type="InterPro" id="IPR005956">
    <property type="entry name" value="4OHPhenylPyrv_dOase"/>
</dbReference>
<comment type="subunit">
    <text evidence="6">Homodimer.</text>
</comment>
<evidence type="ECO:0000259" key="23">
    <source>
        <dbReference type="PROSITE" id="PS51819"/>
    </source>
</evidence>
<keyword evidence="16" id="KW-0333">Golgi apparatus</keyword>
<dbReference type="PROSITE" id="PS51819">
    <property type="entry name" value="VOC"/>
    <property type="match status" value="2"/>
</dbReference>
<keyword evidence="11" id="KW-0256">Endoplasmic reticulum</keyword>
<evidence type="ECO:0000256" key="10">
    <source>
        <dbReference type="ARBA" id="ARBA00022737"/>
    </source>
</evidence>
<evidence type="ECO:0000256" key="13">
    <source>
        <dbReference type="ARBA" id="ARBA00022964"/>
    </source>
</evidence>
<evidence type="ECO:0000313" key="24">
    <source>
        <dbReference type="EMBL" id="EER07716.1"/>
    </source>
</evidence>
<dbReference type="InParanoid" id="C5L689"/>
<dbReference type="CDD" id="cd07250">
    <property type="entry name" value="HPPD_C_like"/>
    <property type="match status" value="1"/>
</dbReference>
<dbReference type="NCBIfam" id="TIGR01263">
    <property type="entry name" value="4HPPD"/>
    <property type="match status" value="1"/>
</dbReference>
<dbReference type="PANTHER" id="PTHR11959">
    <property type="entry name" value="4-HYDROXYPHENYLPYRUVATE DIOXYGENASE"/>
    <property type="match status" value="1"/>
</dbReference>
<evidence type="ECO:0000256" key="16">
    <source>
        <dbReference type="ARBA" id="ARBA00023034"/>
    </source>
</evidence>
<feature type="binding site" evidence="22">
    <location>
        <position position="326"/>
    </location>
    <ligand>
        <name>Fe cation</name>
        <dbReference type="ChEBI" id="CHEBI:24875"/>
    </ligand>
</feature>
<dbReference type="GO" id="GO:0003868">
    <property type="term" value="F:4-hydroxyphenylpyruvate dioxygenase activity"/>
    <property type="evidence" value="ECO:0007669"/>
    <property type="project" value="UniProtKB-EC"/>
</dbReference>
<evidence type="ECO:0000313" key="25">
    <source>
        <dbReference type="Proteomes" id="UP000007800"/>
    </source>
</evidence>
<dbReference type="InterPro" id="IPR041735">
    <property type="entry name" value="4OHPhenylPyrv_dOase_C"/>
</dbReference>
<dbReference type="EMBL" id="GG679756">
    <property type="protein sequence ID" value="EER07716.1"/>
    <property type="molecule type" value="Genomic_DNA"/>
</dbReference>
<dbReference type="Proteomes" id="UP000007800">
    <property type="component" value="Unassembled WGS sequence"/>
</dbReference>
<dbReference type="GO" id="GO:0006559">
    <property type="term" value="P:L-phenylalanine catabolic process"/>
    <property type="evidence" value="ECO:0007669"/>
    <property type="project" value="UniProtKB-KW"/>
</dbReference>
<evidence type="ECO:0000256" key="17">
    <source>
        <dbReference type="ARBA" id="ARBA00023136"/>
    </source>
</evidence>
<dbReference type="Pfam" id="PF14696">
    <property type="entry name" value="Glyoxalase_5"/>
    <property type="match status" value="1"/>
</dbReference>
<evidence type="ECO:0000256" key="20">
    <source>
        <dbReference type="ARBA" id="ARBA00048047"/>
    </source>
</evidence>
<comment type="cofactor">
    <cofactor evidence="22">
        <name>Fe cation</name>
        <dbReference type="ChEBI" id="CHEBI:24875"/>
    </cofactor>
    <text evidence="22">Binds 1 Fe cation per subunit.</text>
</comment>
<dbReference type="OrthoDB" id="414569at2759"/>
<keyword evidence="13 24" id="KW-0223">Dioxygenase</keyword>
<proteinExistence type="inferred from homology"/>
<evidence type="ECO:0000256" key="18">
    <source>
        <dbReference type="ARBA" id="ARBA00023232"/>
    </source>
</evidence>
<dbReference type="GeneID" id="9042436"/>
<dbReference type="RefSeq" id="XP_002775900.1">
    <property type="nucleotide sequence ID" value="XM_002775854.1"/>
</dbReference>
<dbReference type="InterPro" id="IPR004360">
    <property type="entry name" value="Glyas_Fos-R_dOase_dom"/>
</dbReference>
<evidence type="ECO:0000256" key="4">
    <source>
        <dbReference type="ARBA" id="ARBA00005162"/>
    </source>
</evidence>
<dbReference type="PIRSF" id="PIRSF009283">
    <property type="entry name" value="HPP_dOase"/>
    <property type="match status" value="1"/>
</dbReference>
<keyword evidence="15 22" id="KW-0408">Iron</keyword>
<evidence type="ECO:0000256" key="15">
    <source>
        <dbReference type="ARBA" id="ARBA00023004"/>
    </source>
</evidence>
<keyword evidence="8" id="KW-0963">Cytoplasm</keyword>
<dbReference type="GO" id="GO:0042802">
    <property type="term" value="F:identical protein binding"/>
    <property type="evidence" value="ECO:0007669"/>
    <property type="project" value="UniProtKB-ARBA"/>
</dbReference>
<keyword evidence="14" id="KW-0560">Oxidoreductase</keyword>
<protein>
    <recommendedName>
        <fullName evidence="7 21">4-hydroxyphenylpyruvate dioxygenase</fullName>
    </recommendedName>
</protein>
<dbReference type="PANTHER" id="PTHR11959:SF1">
    <property type="entry name" value="4-HYDROXYPHENYLPYRUVATE DIOXYGENASE"/>
    <property type="match status" value="1"/>
</dbReference>
<dbReference type="InterPro" id="IPR029068">
    <property type="entry name" value="Glyas_Bleomycin-R_OHBP_Dase"/>
</dbReference>
<name>C5L689_PERM5</name>
<dbReference type="GO" id="GO:0005789">
    <property type="term" value="C:endoplasmic reticulum membrane"/>
    <property type="evidence" value="ECO:0007669"/>
    <property type="project" value="UniProtKB-SubCell"/>
</dbReference>
<keyword evidence="12" id="KW-0828">Tyrosine catabolism</keyword>
<keyword evidence="17" id="KW-0472">Membrane</keyword>
<dbReference type="OMA" id="DPFPVKG"/>
<organism evidence="25">
    <name type="scientific">Perkinsus marinus (strain ATCC 50983 / TXsc)</name>
    <dbReference type="NCBI Taxonomy" id="423536"/>
    <lineage>
        <taxon>Eukaryota</taxon>
        <taxon>Sar</taxon>
        <taxon>Alveolata</taxon>
        <taxon>Perkinsozoa</taxon>
        <taxon>Perkinsea</taxon>
        <taxon>Perkinsida</taxon>
        <taxon>Perkinsidae</taxon>
        <taxon>Perkinsus</taxon>
    </lineage>
</organism>
<reference evidence="24 25" key="1">
    <citation type="submission" date="2008-07" db="EMBL/GenBank/DDBJ databases">
        <authorList>
            <person name="El-Sayed N."/>
            <person name="Caler E."/>
            <person name="Inman J."/>
            <person name="Amedeo P."/>
            <person name="Hass B."/>
            <person name="Wortman J."/>
        </authorList>
    </citation>
    <scope>NUCLEOTIDE SEQUENCE [LARGE SCALE GENOMIC DNA]</scope>
    <source>
        <strain evidence="25">ATCC 50983 / TXsc</strain>
    </source>
</reference>
<evidence type="ECO:0000256" key="1">
    <source>
        <dbReference type="ARBA" id="ARBA00004395"/>
    </source>
</evidence>
<comment type="pathway">
    <text evidence="4">Amino-acid degradation; L-phenylalanine degradation; acetoacetate and fumarate from L-phenylalanine: step 3/6.</text>
</comment>
<keyword evidence="10" id="KW-0677">Repeat</keyword>
<comment type="subcellular location">
    <subcellularLocation>
        <location evidence="3">Cytoplasm</location>
    </subcellularLocation>
    <subcellularLocation>
        <location evidence="2">Endoplasmic reticulum membrane</location>
        <topology evidence="2">Peripheral membrane protein</topology>
    </subcellularLocation>
    <subcellularLocation>
        <location evidence="1">Golgi apparatus membrane</location>
        <topology evidence="1">Peripheral membrane protein</topology>
    </subcellularLocation>
</comment>
<evidence type="ECO:0000256" key="7">
    <source>
        <dbReference type="ARBA" id="ARBA00018452"/>
    </source>
</evidence>
<evidence type="ECO:0000256" key="22">
    <source>
        <dbReference type="PIRSR" id="PIRSR009283-1"/>
    </source>
</evidence>
<evidence type="ECO:0000256" key="2">
    <source>
        <dbReference type="ARBA" id="ARBA00004406"/>
    </source>
</evidence>
<keyword evidence="9 22" id="KW-0479">Metal-binding</keyword>
<feature type="domain" description="VOC" evidence="23">
    <location>
        <begin position="240"/>
        <end position="394"/>
    </location>
</feature>
<dbReference type="Pfam" id="PF00903">
    <property type="entry name" value="Glyoxalase"/>
    <property type="match status" value="1"/>
</dbReference>
<evidence type="ECO:0000256" key="19">
    <source>
        <dbReference type="ARBA" id="ARBA00033727"/>
    </source>
</evidence>
<evidence type="ECO:0000256" key="5">
    <source>
        <dbReference type="ARBA" id="ARBA00005877"/>
    </source>
</evidence>
<dbReference type="InterPro" id="IPR041736">
    <property type="entry name" value="4OHPhenylPyrv_dOase_N"/>
</dbReference>
<feature type="binding site" evidence="22">
    <location>
        <position position="405"/>
    </location>
    <ligand>
        <name>Fe cation</name>
        <dbReference type="ChEBI" id="CHEBI:24875"/>
    </ligand>
</feature>
<evidence type="ECO:0000256" key="21">
    <source>
        <dbReference type="PIRNR" id="PIRNR009283"/>
    </source>
</evidence>
<gene>
    <name evidence="24" type="ORF">Pmar_PMAR029005</name>
</gene>